<dbReference type="PANTHER" id="PTHR47981:SF43">
    <property type="entry name" value="RAS-RELATED PROTEIN RAB"/>
    <property type="match status" value="1"/>
</dbReference>
<dbReference type="Gene3D" id="3.40.50.300">
    <property type="entry name" value="P-loop containing nucleotide triphosphate hydrolases"/>
    <property type="match status" value="1"/>
</dbReference>
<proteinExistence type="inferred from homology"/>
<dbReference type="PRINTS" id="PR00449">
    <property type="entry name" value="RASTRNSFRMNG"/>
</dbReference>
<dbReference type="GO" id="GO:0005764">
    <property type="term" value="C:lysosome"/>
    <property type="evidence" value="ECO:0007669"/>
    <property type="project" value="TreeGrafter"/>
</dbReference>
<dbReference type="GO" id="GO:0090385">
    <property type="term" value="P:phagosome-lysosome fusion"/>
    <property type="evidence" value="ECO:0007669"/>
    <property type="project" value="TreeGrafter"/>
</dbReference>
<dbReference type="InterPro" id="IPR001806">
    <property type="entry name" value="Small_GTPase"/>
</dbReference>
<dbReference type="InterPro" id="IPR030697">
    <property type="entry name" value="Rab29/Rab38/Rab32"/>
</dbReference>
<dbReference type="STRING" id="7998.ENSIPUP00000003662"/>
<feature type="region of interest" description="Disordered" evidence="8">
    <location>
        <begin position="188"/>
        <end position="208"/>
    </location>
</feature>
<evidence type="ECO:0000313" key="10">
    <source>
        <dbReference type="RefSeq" id="XP_017346972.1"/>
    </source>
</evidence>
<dbReference type="GO" id="GO:0005525">
    <property type="term" value="F:GTP binding"/>
    <property type="evidence" value="ECO:0007669"/>
    <property type="project" value="UniProtKB-UniRule"/>
</dbReference>
<dbReference type="GO" id="GO:0005802">
    <property type="term" value="C:trans-Golgi network"/>
    <property type="evidence" value="ECO:0007669"/>
    <property type="project" value="UniProtKB-UniRule"/>
</dbReference>
<evidence type="ECO:0000256" key="7">
    <source>
        <dbReference type="RuleBase" id="RU367128"/>
    </source>
</evidence>
<comment type="similarity">
    <text evidence="1 7">Belongs to the small GTPase superfamily. Rab family.</text>
</comment>
<keyword evidence="9" id="KW-1185">Reference proteome</keyword>
<dbReference type="SMART" id="SM00175">
    <property type="entry name" value="RAB"/>
    <property type="match status" value="1"/>
</dbReference>
<dbReference type="SMART" id="SM00173">
    <property type="entry name" value="RAS"/>
    <property type="match status" value="1"/>
</dbReference>
<dbReference type="GO" id="GO:0045335">
    <property type="term" value="C:phagocytic vesicle"/>
    <property type="evidence" value="ECO:0007669"/>
    <property type="project" value="TreeGrafter"/>
</dbReference>
<keyword evidence="2 7" id="KW-0547">Nucleotide-binding</keyword>
<comment type="subcellular location">
    <subcellularLocation>
        <location evidence="6">Endomembrane system</location>
        <topology evidence="6">Lipid-anchor</topology>
        <orientation evidence="6">Cytoplasmic side</orientation>
    </subcellularLocation>
    <subcellularLocation>
        <location evidence="7">Membrane</location>
        <topology evidence="7">Lipid-anchor</topology>
    </subcellularLocation>
</comment>
<dbReference type="GO" id="GO:0005770">
    <property type="term" value="C:late endosome"/>
    <property type="evidence" value="ECO:0007669"/>
    <property type="project" value="TreeGrafter"/>
</dbReference>
<evidence type="ECO:0000256" key="2">
    <source>
        <dbReference type="ARBA" id="ARBA00022741"/>
    </source>
</evidence>
<dbReference type="Proteomes" id="UP000221080">
    <property type="component" value="Chromosome 17"/>
</dbReference>
<sequence>MQRREHRYKVLVIGDLGVGKTSIIKRYVHQHFSANYRATIGVDFALKVLNLDQDTIRLQLWDIAGQERFGNMTRVYYRDALGAFVVFDVARSCTFEAVRKWKEDLDDKVSASGGKRVAAVLLANKCDQDRDDTFAKNYGRMEQFCREHGFINWFETSAKENINIDEAVTCLLRHIMASDTELLQTDGMNISPKLDSGRSPPCSACLRP</sequence>
<protein>
    <recommendedName>
        <fullName evidence="7">Ras-related protein Rab</fullName>
    </recommendedName>
</protein>
<dbReference type="PANTHER" id="PTHR47981">
    <property type="entry name" value="RAB FAMILY"/>
    <property type="match status" value="1"/>
</dbReference>
<name>A0A2D0SWA3_ICTPU</name>
<dbReference type="SMART" id="SM00176">
    <property type="entry name" value="RAN"/>
    <property type="match status" value="1"/>
</dbReference>
<dbReference type="SMART" id="SM00174">
    <property type="entry name" value="RHO"/>
    <property type="match status" value="1"/>
</dbReference>
<gene>
    <name evidence="10" type="primary">rab38a</name>
</gene>
<dbReference type="RefSeq" id="XP_017346972.1">
    <property type="nucleotide sequence ID" value="XM_017491483.3"/>
</dbReference>
<evidence type="ECO:0000256" key="6">
    <source>
        <dbReference type="ARBA" id="ARBA00046278"/>
    </source>
</evidence>
<evidence type="ECO:0000256" key="8">
    <source>
        <dbReference type="SAM" id="MobiDB-lite"/>
    </source>
</evidence>
<reference evidence="10" key="2">
    <citation type="submission" date="2025-08" db="UniProtKB">
        <authorList>
            <consortium name="RefSeq"/>
        </authorList>
    </citation>
    <scope>IDENTIFICATION</scope>
    <source>
        <tissue evidence="10">Blood</tissue>
    </source>
</reference>
<dbReference type="SUPFAM" id="SSF52540">
    <property type="entry name" value="P-loop containing nucleoside triphosphate hydrolases"/>
    <property type="match status" value="1"/>
</dbReference>
<evidence type="ECO:0000256" key="5">
    <source>
        <dbReference type="ARBA" id="ARBA00023289"/>
    </source>
</evidence>
<dbReference type="GO" id="GO:0008333">
    <property type="term" value="P:endosome to lysosome transport"/>
    <property type="evidence" value="ECO:0007669"/>
    <property type="project" value="TreeGrafter"/>
</dbReference>
<dbReference type="PROSITE" id="PS51421">
    <property type="entry name" value="RAS"/>
    <property type="match status" value="1"/>
</dbReference>
<evidence type="ECO:0000256" key="1">
    <source>
        <dbReference type="ARBA" id="ARBA00006270"/>
    </source>
</evidence>
<keyword evidence="3 7" id="KW-0342">GTP-binding</keyword>
<dbReference type="GO" id="GO:0016020">
    <property type="term" value="C:membrane"/>
    <property type="evidence" value="ECO:0007669"/>
    <property type="project" value="UniProtKB-SubCell"/>
</dbReference>
<keyword evidence="5 7" id="KW-0636">Prenylation</keyword>
<dbReference type="FunFam" id="3.40.50.300:FF:000222">
    <property type="entry name" value="RAB32, member RAS oncogene family"/>
    <property type="match status" value="1"/>
</dbReference>
<evidence type="ECO:0000256" key="4">
    <source>
        <dbReference type="ARBA" id="ARBA00023288"/>
    </source>
</evidence>
<dbReference type="Pfam" id="PF00071">
    <property type="entry name" value="Ras"/>
    <property type="match status" value="1"/>
</dbReference>
<dbReference type="OrthoDB" id="245989at2759"/>
<evidence type="ECO:0000256" key="3">
    <source>
        <dbReference type="ARBA" id="ARBA00023134"/>
    </source>
</evidence>
<dbReference type="GO" id="GO:0003924">
    <property type="term" value="F:GTPase activity"/>
    <property type="evidence" value="ECO:0007669"/>
    <property type="project" value="UniProtKB-UniRule"/>
</dbReference>
<reference evidence="9" key="1">
    <citation type="journal article" date="2016" name="Nat. Commun.">
        <title>The channel catfish genome sequence provides insights into the evolution of scale formation in teleosts.</title>
        <authorList>
            <person name="Liu Z."/>
            <person name="Liu S."/>
            <person name="Yao J."/>
            <person name="Bao L."/>
            <person name="Zhang J."/>
            <person name="Li Y."/>
            <person name="Jiang C."/>
            <person name="Sun L."/>
            <person name="Wang R."/>
            <person name="Zhang Y."/>
            <person name="Zhou T."/>
            <person name="Zeng Q."/>
            <person name="Fu Q."/>
            <person name="Gao S."/>
            <person name="Li N."/>
            <person name="Koren S."/>
            <person name="Jiang Y."/>
            <person name="Zimin A."/>
            <person name="Xu P."/>
            <person name="Phillippy A.M."/>
            <person name="Geng X."/>
            <person name="Song L."/>
            <person name="Sun F."/>
            <person name="Li C."/>
            <person name="Wang X."/>
            <person name="Chen A."/>
            <person name="Jin Y."/>
            <person name="Yuan Z."/>
            <person name="Yang Y."/>
            <person name="Tan S."/>
            <person name="Peatman E."/>
            <person name="Lu J."/>
            <person name="Qin Z."/>
            <person name="Dunham R."/>
            <person name="Li Z."/>
            <person name="Sonstegard T."/>
            <person name="Feng J."/>
            <person name="Danzmann R.G."/>
            <person name="Schroeder S."/>
            <person name="Scheffler B."/>
            <person name="Duke M.V."/>
            <person name="Ballard L."/>
            <person name="Kucuktas H."/>
            <person name="Kaltenboeck L."/>
            <person name="Liu H."/>
            <person name="Armbruster J."/>
            <person name="Xie Y."/>
            <person name="Kirby M.L."/>
            <person name="Tian Y."/>
            <person name="Flanagan M.E."/>
            <person name="Mu W."/>
            <person name="Waldbieser G.C."/>
        </authorList>
    </citation>
    <scope>NUCLEOTIDE SEQUENCE [LARGE SCALE GENOMIC DNA]</scope>
    <source>
        <strain evidence="9">SDA103</strain>
    </source>
</reference>
<evidence type="ECO:0000313" key="9">
    <source>
        <dbReference type="Proteomes" id="UP000221080"/>
    </source>
</evidence>
<dbReference type="AlphaFoldDB" id="A0A2D0SWA3"/>
<keyword evidence="4 7" id="KW-0449">Lipoprotein</keyword>
<dbReference type="GeneID" id="108278260"/>
<dbReference type="CDD" id="cd04107">
    <property type="entry name" value="Rab32_Rab38"/>
    <property type="match status" value="1"/>
</dbReference>
<dbReference type="NCBIfam" id="TIGR00231">
    <property type="entry name" value="small_GTP"/>
    <property type="match status" value="1"/>
</dbReference>
<dbReference type="PROSITE" id="PS51419">
    <property type="entry name" value="RAB"/>
    <property type="match status" value="1"/>
</dbReference>
<dbReference type="KEGG" id="ipu:108278260"/>
<keyword evidence="7" id="KW-0472">Membrane</keyword>
<dbReference type="InterPro" id="IPR005225">
    <property type="entry name" value="Small_GTP-bd"/>
</dbReference>
<dbReference type="InterPro" id="IPR027417">
    <property type="entry name" value="P-loop_NTPase"/>
</dbReference>
<accession>A0A2D0SWA3</accession>
<organism evidence="9 10">
    <name type="scientific">Ictalurus punctatus</name>
    <name type="common">Channel catfish</name>
    <name type="synonym">Silurus punctatus</name>
    <dbReference type="NCBI Taxonomy" id="7998"/>
    <lineage>
        <taxon>Eukaryota</taxon>
        <taxon>Metazoa</taxon>
        <taxon>Chordata</taxon>
        <taxon>Craniata</taxon>
        <taxon>Vertebrata</taxon>
        <taxon>Euteleostomi</taxon>
        <taxon>Actinopterygii</taxon>
        <taxon>Neopterygii</taxon>
        <taxon>Teleostei</taxon>
        <taxon>Ostariophysi</taxon>
        <taxon>Siluriformes</taxon>
        <taxon>Ictaluridae</taxon>
        <taxon>Ictalurus</taxon>
    </lineage>
</organism>
<dbReference type="CTD" id="110437925"/>
<comment type="function">
    <text evidence="7">The small GTPases Rab are key regulators in vesicle trafficking.</text>
</comment>